<feature type="transmembrane region" description="Helical" evidence="5">
    <location>
        <begin position="199"/>
        <end position="220"/>
    </location>
</feature>
<dbReference type="InterPro" id="IPR001902">
    <property type="entry name" value="SLC26A/SulP_fam"/>
</dbReference>
<dbReference type="SUPFAM" id="SSF52091">
    <property type="entry name" value="SpoIIaa-like"/>
    <property type="match status" value="1"/>
</dbReference>
<dbReference type="InterPro" id="IPR002645">
    <property type="entry name" value="STAS_dom"/>
</dbReference>
<feature type="transmembrane region" description="Helical" evidence="5">
    <location>
        <begin position="132"/>
        <end position="154"/>
    </location>
</feature>
<name>A0AA49JJL6_9BACT</name>
<dbReference type="Gene3D" id="3.30.750.24">
    <property type="entry name" value="STAS domain"/>
    <property type="match status" value="1"/>
</dbReference>
<keyword evidence="2 5" id="KW-0812">Transmembrane</keyword>
<feature type="transmembrane region" description="Helical" evidence="5">
    <location>
        <begin position="51"/>
        <end position="67"/>
    </location>
</feature>
<evidence type="ECO:0000256" key="3">
    <source>
        <dbReference type="ARBA" id="ARBA00022989"/>
    </source>
</evidence>
<feature type="domain" description="STAS" evidence="6">
    <location>
        <begin position="455"/>
        <end position="521"/>
    </location>
</feature>
<dbReference type="PANTHER" id="PTHR11814">
    <property type="entry name" value="SULFATE TRANSPORTER"/>
    <property type="match status" value="1"/>
</dbReference>
<keyword evidence="3 5" id="KW-1133">Transmembrane helix</keyword>
<protein>
    <submittedName>
        <fullName evidence="7">Solute carrier family 23 protein</fullName>
    </submittedName>
</protein>
<sequence length="742" mass="83379">MLQHELDQTPPSGWQGFKMYWRSDLVAALSVALVALPLGLGIAVAAGAPPMSGLISVIVGGLVTTFIRGSHVGINGPANALVVVALTAASNMSQNGESGLPFAMAAFVVSGGVQVILGLFRLGILGNLVPTATIHGMLAAIGFIIIGTQIHYALGVQDISFGLLFSHPEILLDVNPFILLITLVCLFILIFYRHIDNRLIKLVSAPMWVLVAAIPLFFGFKKLTQLNALEKWQLDSDFLVQIPPDISESLIFPDFSRINEPIFWFTVFVVTVVLSLESLVISKAVDKLDPYKRKTDLNKDLVGIGIATVISGFLGGLPVTTVIARSSVNITNGAKTKWSNLMHGLIVLLFVVAFSGFIQMVPLAALAAILIFTGYKLTAPKVFQRAYQQGWEQLAILTVTLIAILSISLISGLLIGIIFTILLHFAKSGFTPRLFLRYMRRPYVKIVQEKKQSFLFKVKGIINFTNILQLQKKINKLSPDENIIIDFSHARLVDFTVLEYLHEYAEKYNRNGGELHFTGLDVHKTSSHHPYALHVLETPKPKIIRLTRRQIELKQLARSKNWSYDPEIEWNVRDLSRFLFFKTRPVEYMKNQITGSYQEWGVHWQICDIALKDAFVSFETYRITVEVLSLPFEVPVFSLEEETFLDRMSAIAEQKDIDFVEYRDFSRKFLLQSPDETGIRRFFSPELVHFFEKGDIYHLESNGKELLIFRHLRLTSPREILKMVSYSKKLAAKLHETSVLAT</sequence>
<dbReference type="InterPro" id="IPR011547">
    <property type="entry name" value="SLC26A/SulP_dom"/>
</dbReference>
<evidence type="ECO:0000256" key="4">
    <source>
        <dbReference type="ARBA" id="ARBA00023136"/>
    </source>
</evidence>
<feature type="transmembrane region" description="Helical" evidence="5">
    <location>
        <begin position="262"/>
        <end position="281"/>
    </location>
</feature>
<dbReference type="Pfam" id="PF00916">
    <property type="entry name" value="Sulfate_transp"/>
    <property type="match status" value="1"/>
</dbReference>
<feature type="transmembrane region" description="Helical" evidence="5">
    <location>
        <begin position="344"/>
        <end position="373"/>
    </location>
</feature>
<feature type="transmembrane region" description="Helical" evidence="5">
    <location>
        <begin position="394"/>
        <end position="425"/>
    </location>
</feature>
<comment type="subcellular location">
    <subcellularLocation>
        <location evidence="1">Membrane</location>
        <topology evidence="1">Multi-pass membrane protein</topology>
    </subcellularLocation>
</comment>
<evidence type="ECO:0000256" key="1">
    <source>
        <dbReference type="ARBA" id="ARBA00004141"/>
    </source>
</evidence>
<dbReference type="Pfam" id="PF01740">
    <property type="entry name" value="STAS"/>
    <property type="match status" value="1"/>
</dbReference>
<keyword evidence="4 5" id="KW-0472">Membrane</keyword>
<gene>
    <name evidence="7" type="ORF">K4G66_14250</name>
</gene>
<evidence type="ECO:0000256" key="2">
    <source>
        <dbReference type="ARBA" id="ARBA00022692"/>
    </source>
</evidence>
<dbReference type="GO" id="GO:0016020">
    <property type="term" value="C:membrane"/>
    <property type="evidence" value="ECO:0007669"/>
    <property type="project" value="UniProtKB-SubCell"/>
</dbReference>
<organism evidence="7">
    <name type="scientific">Roseihalotalea indica</name>
    <dbReference type="NCBI Taxonomy" id="2867963"/>
    <lineage>
        <taxon>Bacteria</taxon>
        <taxon>Pseudomonadati</taxon>
        <taxon>Bacteroidota</taxon>
        <taxon>Cytophagia</taxon>
        <taxon>Cytophagales</taxon>
        <taxon>Catalimonadaceae</taxon>
        <taxon>Roseihalotalea</taxon>
    </lineage>
</organism>
<feature type="transmembrane region" description="Helical" evidence="5">
    <location>
        <begin position="174"/>
        <end position="192"/>
    </location>
</feature>
<dbReference type="GO" id="GO:0055085">
    <property type="term" value="P:transmembrane transport"/>
    <property type="evidence" value="ECO:0007669"/>
    <property type="project" value="InterPro"/>
</dbReference>
<feature type="transmembrane region" description="Helical" evidence="5">
    <location>
        <begin position="25"/>
        <end position="45"/>
    </location>
</feature>
<accession>A0AA49JJL6</accession>
<feature type="transmembrane region" description="Helical" evidence="5">
    <location>
        <begin position="99"/>
        <end position="120"/>
    </location>
</feature>
<dbReference type="InterPro" id="IPR036513">
    <property type="entry name" value="STAS_dom_sf"/>
</dbReference>
<evidence type="ECO:0000313" key="7">
    <source>
        <dbReference type="EMBL" id="WKN39853.1"/>
    </source>
</evidence>
<dbReference type="PROSITE" id="PS50801">
    <property type="entry name" value="STAS"/>
    <property type="match status" value="1"/>
</dbReference>
<feature type="transmembrane region" description="Helical" evidence="5">
    <location>
        <begin position="301"/>
        <end position="324"/>
    </location>
</feature>
<dbReference type="AlphaFoldDB" id="A0AA49JJL6"/>
<dbReference type="EMBL" id="CP120682">
    <property type="protein sequence ID" value="WKN39853.1"/>
    <property type="molecule type" value="Genomic_DNA"/>
</dbReference>
<reference evidence="7" key="1">
    <citation type="journal article" date="2023" name="Comput. Struct. Biotechnol. J.">
        <title>Discovery of a novel marine Bacteroidetes with a rich repertoire of carbohydrate-active enzymes.</title>
        <authorList>
            <person name="Chen B."/>
            <person name="Liu G."/>
            <person name="Chen Q."/>
            <person name="Wang H."/>
            <person name="Liu L."/>
            <person name="Tang K."/>
        </authorList>
    </citation>
    <scope>NUCLEOTIDE SEQUENCE</scope>
    <source>
        <strain evidence="7">TK19036</strain>
    </source>
</reference>
<evidence type="ECO:0000259" key="6">
    <source>
        <dbReference type="PROSITE" id="PS50801"/>
    </source>
</evidence>
<evidence type="ECO:0000256" key="5">
    <source>
        <dbReference type="SAM" id="Phobius"/>
    </source>
</evidence>
<reference evidence="7" key="2">
    <citation type="journal article" date="2024" name="Antonie Van Leeuwenhoek">
        <title>Roseihalotalea indica gen. nov., sp. nov., a halophilic Bacteroidetes from mesopelagic Southwest Indian Ocean with higher carbohydrate metabolic potential.</title>
        <authorList>
            <person name="Chen B."/>
            <person name="Zhang M."/>
            <person name="Lin D."/>
            <person name="Ye J."/>
            <person name="Tang K."/>
        </authorList>
    </citation>
    <scope>NUCLEOTIDE SEQUENCE</scope>
    <source>
        <strain evidence="7">TK19036</strain>
    </source>
</reference>
<proteinExistence type="predicted"/>